<reference evidence="1" key="1">
    <citation type="submission" date="2024-12" db="EMBL/GenBank/DDBJ databases">
        <authorList>
            <person name="Wu N."/>
        </authorList>
    </citation>
    <scope>NUCLEOTIDE SEQUENCE</scope>
    <source>
        <strain evidence="1">P15</strain>
    </source>
</reference>
<name>A0ACC7P4B3_9BACL</name>
<protein>
    <submittedName>
        <fullName evidence="1">Uncharacterized protein</fullName>
    </submittedName>
</protein>
<organism evidence="1 2">
    <name type="scientific">Paenibacillus mesotrionivorans</name>
    <dbReference type="NCBI Taxonomy" id="3160968"/>
    <lineage>
        <taxon>Bacteria</taxon>
        <taxon>Bacillati</taxon>
        <taxon>Bacillota</taxon>
        <taxon>Bacilli</taxon>
        <taxon>Bacillales</taxon>
        <taxon>Paenibacillaceae</taxon>
        <taxon>Paenibacillus</taxon>
    </lineage>
</organism>
<evidence type="ECO:0000313" key="1">
    <source>
        <dbReference type="EMBL" id="MFM9331507.1"/>
    </source>
</evidence>
<accession>A0ACC7P4B3</accession>
<dbReference type="Proteomes" id="UP001631969">
    <property type="component" value="Unassembled WGS sequence"/>
</dbReference>
<sequence>MSSVDITFETKCYEKDWRIILTTDWLERMIGQNLYDFKERILHINNVSDSKLVAQHAERLVAKGILTSYSIVADYEKQVLDFFGLREEDFKGGYYYSIAELVAIHNCKTEYLLHYAGDCMLAAPLDWIEPSLEIFRQHPNVKVFNPVWNGNVVEAEEVAFAESRDFYWGYGFSDQCYLIRAADFKKRIYGETHPASERYPAYGGELFEKRVDAWMRTCGHYRLTYKHGSYIHHWDMVKDG</sequence>
<gene>
    <name evidence="1" type="ORF">ACI1P1_24730</name>
</gene>
<proteinExistence type="predicted"/>
<evidence type="ECO:0000313" key="2">
    <source>
        <dbReference type="Proteomes" id="UP001631969"/>
    </source>
</evidence>
<keyword evidence="2" id="KW-1185">Reference proteome</keyword>
<comment type="caution">
    <text evidence="1">The sequence shown here is derived from an EMBL/GenBank/DDBJ whole genome shotgun (WGS) entry which is preliminary data.</text>
</comment>
<dbReference type="EMBL" id="JBJURJ010000019">
    <property type="protein sequence ID" value="MFM9331507.1"/>
    <property type="molecule type" value="Genomic_DNA"/>
</dbReference>